<dbReference type="Gene3D" id="3.30.1370.220">
    <property type="match status" value="1"/>
</dbReference>
<organism evidence="1 2">
    <name type="scientific">Megamonas hypermegale</name>
    <dbReference type="NCBI Taxonomy" id="158847"/>
    <lineage>
        <taxon>Bacteria</taxon>
        <taxon>Bacillati</taxon>
        <taxon>Bacillota</taxon>
        <taxon>Negativicutes</taxon>
        <taxon>Selenomonadales</taxon>
        <taxon>Selenomonadaceae</taxon>
        <taxon>Megamonas</taxon>
    </lineage>
</organism>
<sequence>MGIFDNEKTLPGVITQIESDYTGGFDSSQFGSTDSVCIIGTAFQGPTAQLTQIYTPEHAAYIFGKVYDAEKDQEATLVANIQDAWERGCRTIYAVRVGGKELYKDFDLCIDSNYKLRVSSMFPTNIGKQCYFKYDNTIGMESLRFYKPASQATIAEKKQGYVTSASAVLATEIKLNQDYGYNRDSNLIDVIKMFNYHANNNVLKLSIVDEEGNDVTNSSGVRKLPLGVIYPGVYFIGRDHSLCQNITEKKFTISSTESGTTKPFTKFEDPYYRTLIINTDVSQPLPIYAKNMSDLRDILYDVDITMIDDWDFLDNTEIPDRAFALNDTDYEGADISGFDLYKALGSGFAITAKAEKRIDSTGKELTPRIRETSMDDPNRIISITDGIYSMLQDANMKYRVLSCASADEKIDSKLPRAIDFKKAIPQDMTVLNDYIKITSKVDSDDKTEAKIYTIQFVAVDNATVDNVSDIYSEEVYPVIGSIDDISEIETVTLNNGTLLMLVDKTAANENTLIRMNNDSTYTILNGVSFEDKCYIVDGNLYIGVKCSDSEHGEYVSFAKVENISSIANRKEYILGDMGNHVFVYKILSEANSEGAILEPLGDLKSMLSEDESVIVYAENLNFNTNKVIIKSTLFNDITLNELIEIINQNEILNKLFEAEITSAGSEFVNDFILDILKNEVSNEGQKYTMPEDRKISYDYNMYIPYRTTDNFARQFNQHCTYTELKTAPTHGIIGCERITNLNLKDISNKVNKLLELDYDLYAKNGLGRNMLDRNNLAYPIGRNLTVVFGQTNVVIGTDNDYNFTSNCAASYAGMISTLPLDQSSTNQPIAISKISPVLTQSQLEALTAKGIVTFKRSFTKGIVVTDGITMAPTDSVFRRLSVSRIMGAVEEAIRQAAEPYIGKQNHSANRNSLHTAITSKLDKLQGTLIESYSFTMSVDPTKMQFGNIDINYSIVPIYEIRTVNNTIKIKSK</sequence>
<dbReference type="Proteomes" id="UP000255234">
    <property type="component" value="Unassembled WGS sequence"/>
</dbReference>
<accession>A0A378NSC6</accession>
<gene>
    <name evidence="1" type="ORF">NCTC10571_01448</name>
</gene>
<dbReference type="AlphaFoldDB" id="A0A378NSC6"/>
<proteinExistence type="predicted"/>
<evidence type="ECO:0000313" key="2">
    <source>
        <dbReference type="Proteomes" id="UP000255234"/>
    </source>
</evidence>
<reference evidence="1 2" key="1">
    <citation type="submission" date="2018-06" db="EMBL/GenBank/DDBJ databases">
        <authorList>
            <consortium name="Pathogen Informatics"/>
            <person name="Doyle S."/>
        </authorList>
    </citation>
    <scope>NUCLEOTIDE SEQUENCE [LARGE SCALE GENOMIC DNA]</scope>
    <source>
        <strain evidence="1 2">NCTC10571</strain>
    </source>
</reference>
<protein>
    <submittedName>
        <fullName evidence="1">Phage tail sheath protein</fullName>
    </submittedName>
</protein>
<dbReference type="RefSeq" id="WP_115151651.1">
    <property type="nucleotide sequence ID" value="NZ_UGPP01000001.1"/>
</dbReference>
<evidence type="ECO:0000313" key="1">
    <source>
        <dbReference type="EMBL" id="STY71292.1"/>
    </source>
</evidence>
<dbReference type="EMBL" id="UGPP01000001">
    <property type="protein sequence ID" value="STY71292.1"/>
    <property type="molecule type" value="Genomic_DNA"/>
</dbReference>
<name>A0A378NSC6_9FIRM</name>